<organism evidence="1 2">
    <name type="scientific">Pseudomonas morbosilactucae</name>
    <dbReference type="NCBI Taxonomy" id="2938197"/>
    <lineage>
        <taxon>Bacteria</taxon>
        <taxon>Pseudomonadati</taxon>
        <taxon>Pseudomonadota</taxon>
        <taxon>Gammaproteobacteria</taxon>
        <taxon>Pseudomonadales</taxon>
        <taxon>Pseudomonadaceae</taxon>
        <taxon>Pseudomonas</taxon>
    </lineage>
</organism>
<evidence type="ECO:0000313" key="2">
    <source>
        <dbReference type="Proteomes" id="UP001155059"/>
    </source>
</evidence>
<evidence type="ECO:0000313" key="1">
    <source>
        <dbReference type="EMBL" id="MCK9797510.1"/>
    </source>
</evidence>
<proteinExistence type="predicted"/>
<reference evidence="1 2" key="2">
    <citation type="journal article" date="2023" name="Plant Pathol.">
        <title>Dismantling and reorganizing Pseudomonas marginalis sensu#lato.</title>
        <authorList>
            <person name="Sawada H."/>
            <person name="Fujikawa T."/>
            <person name="Satou M."/>
        </authorList>
    </citation>
    <scope>NUCLEOTIDE SEQUENCE [LARGE SCALE GENOMIC DNA]</scope>
    <source>
        <strain evidence="1 2">MAFF 302030</strain>
    </source>
</reference>
<sequence>MVDPLLSMPFRVVGKGIGGLFRPELTFQLGTNGADDNGSNPGWEGLMQKYFFEQPIRNFLVQMCESQAGHRVSIRMEVVTVVLHKLGKKMRPYNGWNATCAH</sequence>
<protein>
    <submittedName>
        <fullName evidence="1">Uncharacterized protein</fullName>
    </submittedName>
</protein>
<gene>
    <name evidence="1" type="ORF">M1B34_07125</name>
</gene>
<dbReference type="EMBL" id="JALQCW010000013">
    <property type="protein sequence ID" value="MCK9797510.1"/>
    <property type="molecule type" value="Genomic_DNA"/>
</dbReference>
<name>A0A9X2C577_9PSED</name>
<accession>A0A9X2C577</accession>
<reference evidence="1 2" key="1">
    <citation type="journal article" date="2022" name="Int. J. Syst. Evol. Microbiol.">
        <title>Pseudomonas aegrilactucae sp. nov. and Pseudomonas morbosilactucae sp. nov., pathogens causing bacterial rot of lettuce in Japan.</title>
        <authorList>
            <person name="Sawada H."/>
            <person name="Fujikawa T."/>
            <person name="Satou M."/>
        </authorList>
    </citation>
    <scope>NUCLEOTIDE SEQUENCE [LARGE SCALE GENOMIC DNA]</scope>
    <source>
        <strain evidence="1 2">MAFF 302030</strain>
    </source>
</reference>
<dbReference type="AlphaFoldDB" id="A0A9X2C577"/>
<dbReference type="Proteomes" id="UP001155059">
    <property type="component" value="Unassembled WGS sequence"/>
</dbReference>
<dbReference type="RefSeq" id="WP_268264749.1">
    <property type="nucleotide sequence ID" value="NZ_JALQCW010000013.1"/>
</dbReference>
<comment type="caution">
    <text evidence="1">The sequence shown here is derived from an EMBL/GenBank/DDBJ whole genome shotgun (WGS) entry which is preliminary data.</text>
</comment>